<feature type="domain" description="DUF7730" evidence="2">
    <location>
        <begin position="205"/>
        <end position="337"/>
    </location>
</feature>
<dbReference type="InterPro" id="IPR056632">
    <property type="entry name" value="DUF7730"/>
</dbReference>
<accession>A0A6A7BPY5</accession>
<feature type="region of interest" description="Disordered" evidence="1">
    <location>
        <begin position="1"/>
        <end position="36"/>
    </location>
</feature>
<dbReference type="AlphaFoldDB" id="A0A6A7BPY5"/>
<dbReference type="Pfam" id="PF24864">
    <property type="entry name" value="DUF7730"/>
    <property type="match status" value="1"/>
</dbReference>
<protein>
    <recommendedName>
        <fullName evidence="2">DUF7730 domain-containing protein</fullName>
    </recommendedName>
</protein>
<proteinExistence type="predicted"/>
<dbReference type="PANTHER" id="PTHR38790:SF4">
    <property type="entry name" value="2EXR DOMAIN-CONTAINING PROTEIN"/>
    <property type="match status" value="1"/>
</dbReference>
<name>A0A6A7BPY5_9PLEO</name>
<gene>
    <name evidence="3" type="ORF">T440DRAFT_462971</name>
</gene>
<evidence type="ECO:0000256" key="1">
    <source>
        <dbReference type="SAM" id="MobiDB-lite"/>
    </source>
</evidence>
<reference evidence="3" key="1">
    <citation type="submission" date="2020-01" db="EMBL/GenBank/DDBJ databases">
        <authorList>
            <consortium name="DOE Joint Genome Institute"/>
            <person name="Haridas S."/>
            <person name="Albert R."/>
            <person name="Binder M."/>
            <person name="Bloem J."/>
            <person name="Labutti K."/>
            <person name="Salamov A."/>
            <person name="Andreopoulos B."/>
            <person name="Baker S.E."/>
            <person name="Barry K."/>
            <person name="Bills G."/>
            <person name="Bluhm B.H."/>
            <person name="Cannon C."/>
            <person name="Castanera R."/>
            <person name="Culley D.E."/>
            <person name="Daum C."/>
            <person name="Ezra D."/>
            <person name="Gonzalez J.B."/>
            <person name="Henrissat B."/>
            <person name="Kuo A."/>
            <person name="Liang C."/>
            <person name="Lipzen A."/>
            <person name="Lutzoni F."/>
            <person name="Magnuson J."/>
            <person name="Mondo S."/>
            <person name="Nolan M."/>
            <person name="Ohm R."/>
            <person name="Pangilinan J."/>
            <person name="Park H.-J."/>
            <person name="Ramirez L."/>
            <person name="Alfaro M."/>
            <person name="Sun H."/>
            <person name="Tritt A."/>
            <person name="Yoshinaga Y."/>
            <person name="Zwiers L.-H."/>
            <person name="Turgeon B.G."/>
            <person name="Goodwin S.B."/>
            <person name="Spatafora J.W."/>
            <person name="Crous P.W."/>
            <person name="Grigoriev I.V."/>
        </authorList>
    </citation>
    <scope>NUCLEOTIDE SEQUENCE</scope>
    <source>
        <strain evidence="3">IPT5</strain>
    </source>
</reference>
<evidence type="ECO:0000313" key="4">
    <source>
        <dbReference type="Proteomes" id="UP000799423"/>
    </source>
</evidence>
<organism evidence="3 4">
    <name type="scientific">Plenodomus tracheiphilus IPT5</name>
    <dbReference type="NCBI Taxonomy" id="1408161"/>
    <lineage>
        <taxon>Eukaryota</taxon>
        <taxon>Fungi</taxon>
        <taxon>Dikarya</taxon>
        <taxon>Ascomycota</taxon>
        <taxon>Pezizomycotina</taxon>
        <taxon>Dothideomycetes</taxon>
        <taxon>Pleosporomycetidae</taxon>
        <taxon>Pleosporales</taxon>
        <taxon>Pleosporineae</taxon>
        <taxon>Leptosphaeriaceae</taxon>
        <taxon>Plenodomus</taxon>
    </lineage>
</organism>
<sequence length="390" mass="44564">MAKRTYSKYGKGQRSTPYDPNWVTDNDSPKRAKVDGSAAVRLPKGRTEMKSSLLKKGLKFGGPVSLPEDAMDIDEQPVIKKKTSVFDRVLSSGRYQAAKPSQIKLQSSAEDSPKTPPTQQQHHYQPRNYQLPTPPAEAQKARQAHHQARDLQVLSSGTHYPNAAVPKLHYIPNVHEAKETPAPRRTILGDRLSKNSMESALWRTNQTNSPLLQLPAEVRTKIFEYALGGNTIHIDYETYRTTSKMHKPKTSVPIFKYRCTVYDRRTNPFKMQSPQETVTTHYCTLNNICRQFYIETAHLPYKLNMISFGSASIMFNFLYQEQRLSRKQRDAITELVLPDVLLQQNMLNDLRGLRKFYLGRTMNANVKGWYTVVRREGCAAKLVPSSSLRY</sequence>
<feature type="compositionally biased region" description="Polar residues" evidence="1">
    <location>
        <begin position="13"/>
        <end position="26"/>
    </location>
</feature>
<evidence type="ECO:0000313" key="3">
    <source>
        <dbReference type="EMBL" id="KAF2856745.1"/>
    </source>
</evidence>
<dbReference type="OrthoDB" id="5413827at2759"/>
<keyword evidence="4" id="KW-1185">Reference proteome</keyword>
<dbReference type="EMBL" id="MU006288">
    <property type="protein sequence ID" value="KAF2856745.1"/>
    <property type="molecule type" value="Genomic_DNA"/>
</dbReference>
<feature type="region of interest" description="Disordered" evidence="1">
    <location>
        <begin position="96"/>
        <end position="150"/>
    </location>
</feature>
<dbReference type="PANTHER" id="PTHR38790">
    <property type="entry name" value="2EXR DOMAIN-CONTAINING PROTEIN-RELATED"/>
    <property type="match status" value="1"/>
</dbReference>
<dbReference type="Proteomes" id="UP000799423">
    <property type="component" value="Unassembled WGS sequence"/>
</dbReference>
<evidence type="ECO:0000259" key="2">
    <source>
        <dbReference type="Pfam" id="PF24864"/>
    </source>
</evidence>